<dbReference type="OrthoDB" id="2898509at2759"/>
<keyword evidence="3" id="KW-1185">Reference proteome</keyword>
<dbReference type="EMBL" id="JAGPXD010000003">
    <property type="protein sequence ID" value="KAH7362368.1"/>
    <property type="molecule type" value="Genomic_DNA"/>
</dbReference>
<dbReference type="AlphaFoldDB" id="A0A8K0X4F4"/>
<evidence type="ECO:0000313" key="3">
    <source>
        <dbReference type="Proteomes" id="UP000813385"/>
    </source>
</evidence>
<dbReference type="Gene3D" id="3.40.50.720">
    <property type="entry name" value="NAD(P)-binding Rossmann-like Domain"/>
    <property type="match status" value="1"/>
</dbReference>
<dbReference type="Pfam" id="PF00106">
    <property type="entry name" value="adh_short"/>
    <property type="match status" value="1"/>
</dbReference>
<keyword evidence="1" id="KW-0560">Oxidoreductase</keyword>
<dbReference type="InterPro" id="IPR036291">
    <property type="entry name" value="NAD(P)-bd_dom_sf"/>
</dbReference>
<organism evidence="2 3">
    <name type="scientific">Plectosphaerella cucumerina</name>
    <dbReference type="NCBI Taxonomy" id="40658"/>
    <lineage>
        <taxon>Eukaryota</taxon>
        <taxon>Fungi</taxon>
        <taxon>Dikarya</taxon>
        <taxon>Ascomycota</taxon>
        <taxon>Pezizomycotina</taxon>
        <taxon>Sordariomycetes</taxon>
        <taxon>Hypocreomycetidae</taxon>
        <taxon>Glomerellales</taxon>
        <taxon>Plectosphaerellaceae</taxon>
        <taxon>Plectosphaerella</taxon>
    </lineage>
</organism>
<evidence type="ECO:0000313" key="2">
    <source>
        <dbReference type="EMBL" id="KAH7362368.1"/>
    </source>
</evidence>
<comment type="caution">
    <text evidence="2">The sequence shown here is derived from an EMBL/GenBank/DDBJ whole genome shotgun (WGS) entry which is preliminary data.</text>
</comment>
<dbReference type="InterPro" id="IPR002347">
    <property type="entry name" value="SDR_fam"/>
</dbReference>
<accession>A0A8K0X4F4</accession>
<name>A0A8K0X4F4_9PEZI</name>
<dbReference type="InterPro" id="IPR052228">
    <property type="entry name" value="Sec_Metab_Biosynth_Oxidored"/>
</dbReference>
<protein>
    <submittedName>
        <fullName evidence="2">Uncharacterized protein</fullName>
    </submittedName>
</protein>
<dbReference type="SUPFAM" id="SSF51735">
    <property type="entry name" value="NAD(P)-binding Rossmann-fold domains"/>
    <property type="match status" value="1"/>
</dbReference>
<dbReference type="Proteomes" id="UP000813385">
    <property type="component" value="Unassembled WGS sequence"/>
</dbReference>
<evidence type="ECO:0000256" key="1">
    <source>
        <dbReference type="ARBA" id="ARBA00023002"/>
    </source>
</evidence>
<gene>
    <name evidence="2" type="ORF">B0T11DRAFT_318086</name>
</gene>
<dbReference type="PANTHER" id="PTHR47534:SF3">
    <property type="entry name" value="ALCOHOL DEHYDROGENASE-LIKE C-TERMINAL DOMAIN-CONTAINING PROTEIN"/>
    <property type="match status" value="1"/>
</dbReference>
<reference evidence="2" key="1">
    <citation type="journal article" date="2021" name="Nat. Commun.">
        <title>Genetic determinants of endophytism in the Arabidopsis root mycobiome.</title>
        <authorList>
            <person name="Mesny F."/>
            <person name="Miyauchi S."/>
            <person name="Thiergart T."/>
            <person name="Pickel B."/>
            <person name="Atanasova L."/>
            <person name="Karlsson M."/>
            <person name="Huettel B."/>
            <person name="Barry K.W."/>
            <person name="Haridas S."/>
            <person name="Chen C."/>
            <person name="Bauer D."/>
            <person name="Andreopoulos W."/>
            <person name="Pangilinan J."/>
            <person name="LaButti K."/>
            <person name="Riley R."/>
            <person name="Lipzen A."/>
            <person name="Clum A."/>
            <person name="Drula E."/>
            <person name="Henrissat B."/>
            <person name="Kohler A."/>
            <person name="Grigoriev I.V."/>
            <person name="Martin F.M."/>
            <person name="Hacquard S."/>
        </authorList>
    </citation>
    <scope>NUCLEOTIDE SEQUENCE</scope>
    <source>
        <strain evidence="2">MPI-CAGE-AT-0016</strain>
    </source>
</reference>
<dbReference type="PANTHER" id="PTHR47534">
    <property type="entry name" value="YALI0E05731P"/>
    <property type="match status" value="1"/>
</dbReference>
<dbReference type="GO" id="GO:0016491">
    <property type="term" value="F:oxidoreductase activity"/>
    <property type="evidence" value="ECO:0007669"/>
    <property type="project" value="UniProtKB-KW"/>
</dbReference>
<sequence length="335" mass="36154">MVGISDIKAANARLTASTVPRVSVFVGGTSGIGKATIRRLASTGFPVKIYVVGRKSTRPAMEPFLDDLRAANPLADLIWIEGEVALLSEVKRICRDIEAAESSLDLLFLSAGYAPLGGTRNDTPEGLETTHALQYYGRILFTLLLLPLLRASSSPRVISVLAGCFLSGSIDNDDINLDKPGAFGGFASQARIGTLNTVGLDHLAADPENASVTFMHSWPGAVNTGNMARYWKPSTFSFFPWTEFLKPLFFFMGISHEDSAEKHLYQVTSGTFGGDGPKIDGVQAVNTTGSQGHGLFLLDDKCEVSYKAKSLDKLRTNSQAAVWAKTTEILKPYLE</sequence>
<proteinExistence type="predicted"/>